<dbReference type="PANTHER" id="PTHR46987">
    <property type="entry name" value="NEUROHYPOPHYSIAL HORMONES, N-TERMINAL DOMAIN CONTAINING PROTEIN"/>
    <property type="match status" value="1"/>
</dbReference>
<dbReference type="GO" id="GO:0008201">
    <property type="term" value="F:heparin binding"/>
    <property type="evidence" value="ECO:0007669"/>
    <property type="project" value="UniProtKB-KW"/>
</dbReference>
<feature type="chain" id="PRO_5034014817" evidence="11">
    <location>
        <begin position="21"/>
        <end position="256"/>
    </location>
</feature>
<evidence type="ECO:0000256" key="5">
    <source>
        <dbReference type="ARBA" id="ARBA00022674"/>
    </source>
</evidence>
<dbReference type="InterPro" id="IPR006212">
    <property type="entry name" value="Furin_repeat"/>
</dbReference>
<evidence type="ECO:0000256" key="2">
    <source>
        <dbReference type="ARBA" id="ARBA00007308"/>
    </source>
</evidence>
<dbReference type="InterPro" id="IPR043601">
    <property type="entry name" value="Rspo_Fu-CRD_dom"/>
</dbReference>
<dbReference type="Ensembl" id="ENSEBUT00000016156.1">
    <property type="protein sequence ID" value="ENSEBUP00000015580.1"/>
    <property type="gene ID" value="ENSEBUG00000009810.1"/>
</dbReference>
<evidence type="ECO:0000256" key="4">
    <source>
        <dbReference type="ARBA" id="ARBA00022606"/>
    </source>
</evidence>
<evidence type="ECO:0000313" key="14">
    <source>
        <dbReference type="Proteomes" id="UP000694388"/>
    </source>
</evidence>
<dbReference type="SMART" id="SM00261">
    <property type="entry name" value="FU"/>
    <property type="match status" value="2"/>
</dbReference>
<dbReference type="Gene3D" id="2.10.220.10">
    <property type="entry name" value="Hormone Receptor, Insulin-like Growth Factor Receptor 1, Chain A, domain 2"/>
    <property type="match status" value="1"/>
</dbReference>
<reference evidence="13" key="1">
    <citation type="submission" date="2025-08" db="UniProtKB">
        <authorList>
            <consortium name="Ensembl"/>
        </authorList>
    </citation>
    <scope>IDENTIFICATION</scope>
</reference>
<evidence type="ECO:0000256" key="7">
    <source>
        <dbReference type="ARBA" id="ARBA00022729"/>
    </source>
</evidence>
<dbReference type="AlphaFoldDB" id="A0A8C4QHL5"/>
<evidence type="ECO:0000256" key="11">
    <source>
        <dbReference type="SAM" id="SignalP"/>
    </source>
</evidence>
<dbReference type="GO" id="GO:0016055">
    <property type="term" value="P:Wnt signaling pathway"/>
    <property type="evidence" value="ECO:0007669"/>
    <property type="project" value="UniProtKB-KW"/>
</dbReference>
<dbReference type="InterPro" id="IPR051514">
    <property type="entry name" value="R-spondin"/>
</dbReference>
<dbReference type="Gene3D" id="2.20.100.10">
    <property type="entry name" value="Thrombospondin type-1 (TSP1) repeat"/>
    <property type="match status" value="1"/>
</dbReference>
<comment type="similarity">
    <text evidence="2">Belongs to the R-spondin family.</text>
</comment>
<keyword evidence="8" id="KW-1015">Disulfide bond</keyword>
<dbReference type="GO" id="GO:0005576">
    <property type="term" value="C:extracellular region"/>
    <property type="evidence" value="ECO:0007669"/>
    <property type="project" value="UniProtKB-SubCell"/>
</dbReference>
<feature type="domain" description="R-spondin Fu-CRD" evidence="12">
    <location>
        <begin position="42"/>
        <end position="142"/>
    </location>
</feature>
<dbReference type="GeneTree" id="ENSGT00940000159194"/>
<feature type="region of interest" description="Disordered" evidence="10">
    <location>
        <begin position="207"/>
        <end position="256"/>
    </location>
</feature>
<keyword evidence="14" id="KW-1185">Reference proteome</keyword>
<sequence length="256" mass="29415">MWRRLLSWLVAVLCIVGCEGRGGPGRTWRHRRINAGGVPCPRGCMHCSEINGCLACKPRLFFHLLRRGMRQTGTCRHDCPPGYYGQRGVDVNRCRRCQLQGCERCFSNSFCTHCLPGFLLHRGKCNDVCPRGFDPHNATSECILRANCVVGSWGSWSSCSRLGSTCGYKWGFETRRRLVQHPESQSDRPCPALRESRRCRMLKRDCQKGDGTHRRKGRTKNQRRRGRRRGRSREMGSRGHGRKGKKRRQPSRIRTS</sequence>
<evidence type="ECO:0000313" key="13">
    <source>
        <dbReference type="Ensembl" id="ENSEBUP00000015580.1"/>
    </source>
</evidence>
<dbReference type="SUPFAM" id="SSF82895">
    <property type="entry name" value="TSP-1 type 1 repeat"/>
    <property type="match status" value="1"/>
</dbReference>
<feature type="compositionally biased region" description="Basic residues" evidence="10">
    <location>
        <begin position="213"/>
        <end position="231"/>
    </location>
</feature>
<evidence type="ECO:0000256" key="8">
    <source>
        <dbReference type="ARBA" id="ARBA00023157"/>
    </source>
</evidence>
<evidence type="ECO:0000256" key="9">
    <source>
        <dbReference type="ARBA" id="ARBA00023180"/>
    </source>
</evidence>
<evidence type="ECO:0000256" key="1">
    <source>
        <dbReference type="ARBA" id="ARBA00004613"/>
    </source>
</evidence>
<dbReference type="Pfam" id="PF15913">
    <property type="entry name" value="Furin-like_2"/>
    <property type="match status" value="1"/>
</dbReference>
<reference evidence="13" key="2">
    <citation type="submission" date="2025-09" db="UniProtKB">
        <authorList>
            <consortium name="Ensembl"/>
        </authorList>
    </citation>
    <scope>IDENTIFICATION</scope>
</reference>
<keyword evidence="6" id="KW-0879">Wnt signaling pathway</keyword>
<accession>A0A8C4QHL5</accession>
<feature type="compositionally biased region" description="Basic residues" evidence="10">
    <location>
        <begin position="239"/>
        <end position="256"/>
    </location>
</feature>
<protein>
    <submittedName>
        <fullName evidence="13">R-spondin 2</fullName>
    </submittedName>
</protein>
<keyword evidence="7 11" id="KW-0732">Signal</keyword>
<organism evidence="13 14">
    <name type="scientific">Eptatretus burgeri</name>
    <name type="common">Inshore hagfish</name>
    <dbReference type="NCBI Taxonomy" id="7764"/>
    <lineage>
        <taxon>Eukaryota</taxon>
        <taxon>Metazoa</taxon>
        <taxon>Chordata</taxon>
        <taxon>Craniata</taxon>
        <taxon>Vertebrata</taxon>
        <taxon>Cyclostomata</taxon>
        <taxon>Myxini</taxon>
        <taxon>Myxiniformes</taxon>
        <taxon>Myxinidae</taxon>
        <taxon>Eptatretinae</taxon>
        <taxon>Eptatretus</taxon>
    </lineage>
</organism>
<dbReference type="InterPro" id="IPR036383">
    <property type="entry name" value="TSP1_rpt_sf"/>
</dbReference>
<dbReference type="Proteomes" id="UP000694388">
    <property type="component" value="Unplaced"/>
</dbReference>
<name>A0A8C4QHL5_EPTBU</name>
<evidence type="ECO:0000256" key="6">
    <source>
        <dbReference type="ARBA" id="ARBA00022687"/>
    </source>
</evidence>
<feature type="signal peptide" evidence="11">
    <location>
        <begin position="1"/>
        <end position="20"/>
    </location>
</feature>
<evidence type="ECO:0000256" key="3">
    <source>
        <dbReference type="ARBA" id="ARBA00022525"/>
    </source>
</evidence>
<keyword evidence="4" id="KW-0716">Sensory transduction</keyword>
<comment type="subcellular location">
    <subcellularLocation>
        <location evidence="1">Secreted</location>
    </subcellularLocation>
</comment>
<keyword evidence="9" id="KW-0325">Glycoprotein</keyword>
<keyword evidence="5" id="KW-0358">Heparin-binding</keyword>
<evidence type="ECO:0000259" key="12">
    <source>
        <dbReference type="Pfam" id="PF15913"/>
    </source>
</evidence>
<dbReference type="InterPro" id="IPR000884">
    <property type="entry name" value="TSP1_rpt"/>
</dbReference>
<dbReference type="InterPro" id="IPR009030">
    <property type="entry name" value="Growth_fac_rcpt_cys_sf"/>
</dbReference>
<dbReference type="PANTHER" id="PTHR46987:SF7">
    <property type="entry name" value="TNFR-CYS DOMAIN-CONTAINING PROTEIN"/>
    <property type="match status" value="1"/>
</dbReference>
<keyword evidence="3" id="KW-0964">Secreted</keyword>
<proteinExistence type="inferred from homology"/>
<dbReference type="SUPFAM" id="SSF57184">
    <property type="entry name" value="Growth factor receptor domain"/>
    <property type="match status" value="1"/>
</dbReference>
<dbReference type="PROSITE" id="PS50092">
    <property type="entry name" value="TSP1"/>
    <property type="match status" value="1"/>
</dbReference>
<dbReference type="OMA" id="KCGSECE"/>
<evidence type="ECO:0000256" key="10">
    <source>
        <dbReference type="SAM" id="MobiDB-lite"/>
    </source>
</evidence>